<gene>
    <name evidence="1" type="ORF">HNQ80_001257</name>
</gene>
<reference evidence="1 2" key="1">
    <citation type="submission" date="2020-08" db="EMBL/GenBank/DDBJ databases">
        <title>Genomic Encyclopedia of Type Strains, Phase IV (KMG-IV): sequencing the most valuable type-strain genomes for metagenomic binning, comparative biology and taxonomic classification.</title>
        <authorList>
            <person name="Goeker M."/>
        </authorList>
    </citation>
    <scope>NUCLEOTIDE SEQUENCE [LARGE SCALE GENOMIC DNA]</scope>
    <source>
        <strain evidence="1 2">DSM 103526</strain>
    </source>
</reference>
<proteinExistence type="predicted"/>
<comment type="caution">
    <text evidence="1">The sequence shown here is derived from an EMBL/GenBank/DDBJ whole genome shotgun (WGS) entry which is preliminary data.</text>
</comment>
<organism evidence="1 2">
    <name type="scientific">Anaerosolibacter carboniphilus</name>
    <dbReference type="NCBI Taxonomy" id="1417629"/>
    <lineage>
        <taxon>Bacteria</taxon>
        <taxon>Bacillati</taxon>
        <taxon>Bacillota</taxon>
        <taxon>Clostridia</taxon>
        <taxon>Peptostreptococcales</taxon>
        <taxon>Thermotaleaceae</taxon>
        <taxon>Anaerosolibacter</taxon>
    </lineage>
</organism>
<accession>A0A841KSP7</accession>
<dbReference type="EMBL" id="JACHEN010000006">
    <property type="protein sequence ID" value="MBB6215168.1"/>
    <property type="molecule type" value="Genomic_DNA"/>
</dbReference>
<sequence>MCESIAYLRTPAGEKKIMEYVVEVRPEKDGKVYLADLLGEQKIVDGILKEIKLIDHKIIIESDKTGE</sequence>
<dbReference type="Proteomes" id="UP000579281">
    <property type="component" value="Unassembled WGS sequence"/>
</dbReference>
<keyword evidence="2" id="KW-1185">Reference proteome</keyword>
<dbReference type="AlphaFoldDB" id="A0A841KSP7"/>
<name>A0A841KSP7_9FIRM</name>
<dbReference type="Pfam" id="PF10133">
    <property type="entry name" value="CooT"/>
    <property type="match status" value="1"/>
</dbReference>
<protein>
    <submittedName>
        <fullName evidence="1">Putative RNA-binding protein</fullName>
    </submittedName>
</protein>
<evidence type="ECO:0000313" key="1">
    <source>
        <dbReference type="EMBL" id="MBB6215168.1"/>
    </source>
</evidence>
<dbReference type="RefSeq" id="WP_184309227.1">
    <property type="nucleotide sequence ID" value="NZ_JACHEN010000006.1"/>
</dbReference>
<dbReference type="InterPro" id="IPR019300">
    <property type="entry name" value="CooT"/>
</dbReference>
<evidence type="ECO:0000313" key="2">
    <source>
        <dbReference type="Proteomes" id="UP000579281"/>
    </source>
</evidence>